<organism evidence="1">
    <name type="scientific">marine metagenome</name>
    <dbReference type="NCBI Taxonomy" id="408172"/>
    <lineage>
        <taxon>unclassified sequences</taxon>
        <taxon>metagenomes</taxon>
        <taxon>ecological metagenomes</taxon>
    </lineage>
</organism>
<reference evidence="1" key="1">
    <citation type="submission" date="2018-05" db="EMBL/GenBank/DDBJ databases">
        <authorList>
            <person name="Lanie J.A."/>
            <person name="Ng W.-L."/>
            <person name="Kazmierczak K.M."/>
            <person name="Andrzejewski T.M."/>
            <person name="Davidsen T.M."/>
            <person name="Wayne K.J."/>
            <person name="Tettelin H."/>
            <person name="Glass J.I."/>
            <person name="Rusch D."/>
            <person name="Podicherti R."/>
            <person name="Tsui H.-C.T."/>
            <person name="Winkler M.E."/>
        </authorList>
    </citation>
    <scope>NUCLEOTIDE SEQUENCE</scope>
</reference>
<evidence type="ECO:0008006" key="2">
    <source>
        <dbReference type="Google" id="ProtNLM"/>
    </source>
</evidence>
<dbReference type="AlphaFoldDB" id="A0A382WVB8"/>
<accession>A0A382WVB8</accession>
<feature type="non-terminal residue" evidence="1">
    <location>
        <position position="145"/>
    </location>
</feature>
<dbReference type="Gene3D" id="2.40.160.60">
    <property type="entry name" value="Outer membrane protein transport protein (OMPP1/FadL/TodX)"/>
    <property type="match status" value="1"/>
</dbReference>
<name>A0A382WVB8_9ZZZZ</name>
<protein>
    <recommendedName>
        <fullName evidence="2">PorV/PorQ family protein</fullName>
    </recommendedName>
</protein>
<evidence type="ECO:0000313" key="1">
    <source>
        <dbReference type="EMBL" id="SVD62817.1"/>
    </source>
</evidence>
<gene>
    <name evidence="1" type="ORF">METZ01_LOCUS415671</name>
</gene>
<feature type="non-terminal residue" evidence="1">
    <location>
        <position position="1"/>
    </location>
</feature>
<proteinExistence type="predicted"/>
<dbReference type="EMBL" id="UINC01162843">
    <property type="protein sequence ID" value="SVD62817.1"/>
    <property type="molecule type" value="Genomic_DNA"/>
</dbReference>
<sequence length="145" mass="14611">VYIAQENKKMRITGTFILTLVLAGLVFEASIAEAGGRNRVGGSAAAQLLIPVGARDMALGGSSSASAEGLEALHWNPAGLAASASSASILVSTMSYFADMQLNYAAVGASFGRIGHLAVNFKALTAGDIPVTTATSPDGTGGMYS</sequence>